<protein>
    <recommendedName>
        <fullName evidence="3">histone deacetylase</fullName>
        <ecNumber evidence="3">3.5.1.98</ecNumber>
    </recommendedName>
</protein>
<evidence type="ECO:0000256" key="6">
    <source>
        <dbReference type="ARBA" id="ARBA00022853"/>
    </source>
</evidence>
<feature type="domain" description="Histone deacetylase glutamine rich N-terminal" evidence="12">
    <location>
        <begin position="85"/>
        <end position="172"/>
    </location>
</feature>
<evidence type="ECO:0000256" key="7">
    <source>
        <dbReference type="ARBA" id="ARBA00023015"/>
    </source>
</evidence>
<feature type="compositionally biased region" description="Basic and acidic residues" evidence="11">
    <location>
        <begin position="261"/>
        <end position="272"/>
    </location>
</feature>
<dbReference type="RefSeq" id="XP_053074334.1">
    <property type="nucleotide sequence ID" value="XM_053218359.1"/>
</dbReference>
<feature type="region of interest" description="Disordered" evidence="11">
    <location>
        <begin position="236"/>
        <end position="310"/>
    </location>
</feature>
<name>A0ABM3PRM7_ACIJB</name>
<feature type="compositionally biased region" description="Basic and acidic residues" evidence="11">
    <location>
        <begin position="158"/>
        <end position="182"/>
    </location>
</feature>
<accession>A0ABM3PRM7</accession>
<comment type="catalytic activity">
    <reaction evidence="10">
        <text>N(6)-acetyl-L-lysyl-[histone] + H2O = L-lysyl-[histone] + acetate</text>
        <dbReference type="Rhea" id="RHEA:58196"/>
        <dbReference type="Rhea" id="RHEA-COMP:9845"/>
        <dbReference type="Rhea" id="RHEA-COMP:11338"/>
        <dbReference type="ChEBI" id="CHEBI:15377"/>
        <dbReference type="ChEBI" id="CHEBI:29969"/>
        <dbReference type="ChEBI" id="CHEBI:30089"/>
        <dbReference type="ChEBI" id="CHEBI:61930"/>
        <dbReference type="EC" id="3.5.1.98"/>
    </reaction>
</comment>
<dbReference type="PANTHER" id="PTHR45364:SF11">
    <property type="entry name" value="HISTONE DEACETYLASE 9"/>
    <property type="match status" value="1"/>
</dbReference>
<feature type="compositionally biased region" description="Polar residues" evidence="11">
    <location>
        <begin position="530"/>
        <end position="540"/>
    </location>
</feature>
<comment type="subcellular location">
    <subcellularLocation>
        <location evidence="1">Nucleus</location>
    </subcellularLocation>
</comment>
<feature type="compositionally biased region" description="Low complexity" evidence="11">
    <location>
        <begin position="273"/>
        <end position="294"/>
    </location>
</feature>
<keyword evidence="7" id="KW-0805">Transcription regulation</keyword>
<evidence type="ECO:0000256" key="2">
    <source>
        <dbReference type="ARBA" id="ARBA00007738"/>
    </source>
</evidence>
<dbReference type="EC" id="3.5.1.98" evidence="3"/>
<dbReference type="Pfam" id="PF12203">
    <property type="entry name" value="HDAC4_Gln"/>
    <property type="match status" value="1"/>
</dbReference>
<organism evidence="13 14">
    <name type="scientific">Acinonyx jubatus</name>
    <name type="common">Cheetah</name>
    <dbReference type="NCBI Taxonomy" id="32536"/>
    <lineage>
        <taxon>Eukaryota</taxon>
        <taxon>Metazoa</taxon>
        <taxon>Chordata</taxon>
        <taxon>Craniata</taxon>
        <taxon>Vertebrata</taxon>
        <taxon>Euteleostomi</taxon>
        <taxon>Mammalia</taxon>
        <taxon>Eutheria</taxon>
        <taxon>Laurasiatheria</taxon>
        <taxon>Carnivora</taxon>
        <taxon>Feliformia</taxon>
        <taxon>Felidae</taxon>
        <taxon>Felinae</taxon>
        <taxon>Acinonyx</taxon>
    </lineage>
</organism>
<dbReference type="InterPro" id="IPR024643">
    <property type="entry name" value="Hist_deacetylase_Gln_rich_N"/>
</dbReference>
<evidence type="ECO:0000256" key="1">
    <source>
        <dbReference type="ARBA" id="ARBA00004123"/>
    </source>
</evidence>
<reference evidence="14" key="1">
    <citation type="submission" date="2025-08" db="UniProtKB">
        <authorList>
            <consortium name="RefSeq"/>
        </authorList>
    </citation>
    <scope>IDENTIFICATION</scope>
    <source>
        <tissue evidence="14">Blood</tissue>
    </source>
</reference>
<evidence type="ECO:0000256" key="9">
    <source>
        <dbReference type="ARBA" id="ARBA00023242"/>
    </source>
</evidence>
<sequence>MCALKVLSALFSTAIRTFSDLYSCNSWRFGKLYGDGVAGREQLLAQQRMHSMISSVDVKSEVPVGLEPISPLDLRTDLRMMMPVVDPVVREKQLQQELLLIQQQQQIQKQLLIAEFQKQHENLTRQHQAQLQEHIKELLAIKQQQELLEKEQKLEQQRQEQEVERHRREQQLPPLRGKDRGRESKRHQGAVASTEVKQKLQEFLLSKSATKDTPTNGKNHSVSRHPKLWYTAAHHTSLDQSSPPLSGTSPSYKYTLPGAQDAKDDFPLRKTESSVSSSSPGSGPSSPNNGPTGNVTENETSVLPPTPHAEHMVSQQRILIHEDSMNLLSLYTSPSLPNITLGLPAVPAQLNASNSLKEKQKCETQTLRQGVPLPGQYGGSIPASSSHPHVALEGKPNSSHQALLQHLLLKEQMRQQKLLVTGGVPLHPQSPLATKERISPGIRGTHKLPRHRPLNRTQSAPLPQSTLAQLVIQQQHQQFLEKQKQYQQQIHMNKLLSKSIEQLKQPGSHLEEAEEELQGDQAMQEDRAPSSGNSTRSDSSACVDDTLGQVGAVKVKEEPVDSDEDAQIQEMESGEQAAFMQQVIGKDLAPGFVIKVII</sequence>
<proteinExistence type="inferred from homology"/>
<feature type="compositionally biased region" description="Polar residues" evidence="11">
    <location>
        <begin position="238"/>
        <end position="252"/>
    </location>
</feature>
<keyword evidence="8" id="KW-0804">Transcription</keyword>
<feature type="region of interest" description="Disordered" evidence="11">
    <location>
        <begin position="502"/>
        <end position="568"/>
    </location>
</feature>
<dbReference type="PANTHER" id="PTHR45364">
    <property type="entry name" value="HISTONE DEACETYLASE 9-RELATED"/>
    <property type="match status" value="1"/>
</dbReference>
<evidence type="ECO:0000256" key="11">
    <source>
        <dbReference type="SAM" id="MobiDB-lite"/>
    </source>
</evidence>
<gene>
    <name evidence="14" type="primary">HDAC9</name>
</gene>
<evidence type="ECO:0000256" key="5">
    <source>
        <dbReference type="ARBA" id="ARBA00022801"/>
    </source>
</evidence>
<evidence type="ECO:0000313" key="14">
    <source>
        <dbReference type="RefSeq" id="XP_053074334.1"/>
    </source>
</evidence>
<evidence type="ECO:0000313" key="13">
    <source>
        <dbReference type="Proteomes" id="UP001652583"/>
    </source>
</evidence>
<comment type="similarity">
    <text evidence="2">Belongs to the histone deacetylase family. HD type 2 subfamily.</text>
</comment>
<dbReference type="Gene3D" id="6.10.250.1550">
    <property type="match status" value="1"/>
</dbReference>
<evidence type="ECO:0000256" key="4">
    <source>
        <dbReference type="ARBA" id="ARBA00022491"/>
    </source>
</evidence>
<evidence type="ECO:0000256" key="3">
    <source>
        <dbReference type="ARBA" id="ARBA00012111"/>
    </source>
</evidence>
<dbReference type="Proteomes" id="UP001652583">
    <property type="component" value="Chromosome A2"/>
</dbReference>
<evidence type="ECO:0000259" key="12">
    <source>
        <dbReference type="Pfam" id="PF12203"/>
    </source>
</evidence>
<keyword evidence="5" id="KW-0378">Hydrolase</keyword>
<keyword evidence="9" id="KW-0539">Nucleus</keyword>
<keyword evidence="6" id="KW-0156">Chromatin regulator</keyword>
<dbReference type="GeneID" id="106984149"/>
<evidence type="ECO:0000256" key="10">
    <source>
        <dbReference type="ARBA" id="ARBA00048287"/>
    </source>
</evidence>
<evidence type="ECO:0000256" key="8">
    <source>
        <dbReference type="ARBA" id="ARBA00023163"/>
    </source>
</evidence>
<keyword evidence="4" id="KW-0678">Repressor</keyword>
<keyword evidence="13" id="KW-1185">Reference proteome</keyword>
<feature type="region of interest" description="Disordered" evidence="11">
    <location>
        <begin position="158"/>
        <end position="197"/>
    </location>
</feature>